<name>A0A653DYR3_9PSED</name>
<evidence type="ECO:0000313" key="4">
    <source>
        <dbReference type="EMBL" id="VEV95553.1"/>
    </source>
</evidence>
<proteinExistence type="predicted"/>
<organism evidence="4">
    <name type="scientific">Pseudomonas marincola</name>
    <dbReference type="NCBI Taxonomy" id="437900"/>
    <lineage>
        <taxon>Bacteria</taxon>
        <taxon>Pseudomonadati</taxon>
        <taxon>Pseudomonadota</taxon>
        <taxon>Gammaproteobacteria</taxon>
        <taxon>Pseudomonadales</taxon>
        <taxon>Pseudomonadaceae</taxon>
        <taxon>Pseudomonas</taxon>
    </lineage>
</organism>
<dbReference type="InterPro" id="IPR025592">
    <property type="entry name" value="DUF4347"/>
</dbReference>
<sequence length="7237" mass="724722">MFKGTRNSASDSAAPSRKSAIAASLQMRALEPRVLLDAAAVTVATTVSEQSAPAAAEPAQDANHELMAALEANPAVSIPGPTEQRSTTHPADPAAHASSEPQPVTDTQAEVASAQSGADSGIQVYFVDSAVADSQALIESFGPDAEVHVLQAGQDGVEQIAQTLAGRSDISAIHVFSHSTAGQLQLGSASLNAASMQAEYSDELASIGLSLSAEGDILLYGCDFAAGPAGEQSVALLAALTGADVAASIDDTGAARWGGDWQLEYATGSIEALAISAVDWDHLLAPPELDLNGAGAGVDVTASNTEGSFVLIAPVATLTDVDGGLMSSATFSITNGQAGDVLFFSGAINDGLSFHYDAASFTMTLTGDQSVAAYQTAIQSLAFISNSQTPATLDRLISVAVTDDTGATSAARTATVTVTAVNDVPVIDLNSDTVSTELITNGTLDSNIAGWNRGGNAGAYDATRQRYNFRENNVTGFLEQTGISGWSVGDSPSGAATLTLDLSWNNSGGVPGDTSVPATLEISIGGVVYARAITAVNNGSVATIEYLNGATGSPATLDALVNNAVRIQLPGTVADTGTLRFFFSATGGSADDFQVDNISVLSRANSYSATFTENGSPVAVTAPTASIVDADSADLSAATIVLTNAQAGDALNLGTLPAGITATVDTSIAGQIVINLSGIASTADYATALRGITFANSSDAPSTVSRTIEFSVNDGSVNSAVVTSTIAVVAVNDAPVNTLPASYSVTDGSSLLLTGLSVADLDAGDANSFNVRLTVTGGTLSVTSGGGVSLAGNNSASVLLTGTLASINAKLAGGVTFNAPTVFEGPVQLTMLSNDAANTGTDGELTDSDTLLILINDPPEVDLNSGNTPTEQISNGNLQSGRNNNFNGWQTQGAISETSGGGQSRGIRFDGDATLTQGAINGWSSGDAPSGAAVLSLDLAWADNGGEAVIFDVSVGGVVYARLTTVPGGVGTLQYLNGATGSPDTLAPGVSGTWGVATIQINLPGDVAAKGDLVLSMTPTGASVTTVRVDNISLLSTSSAVANDATAGVDFSTVYTENGPAVSIADTDSTVRDLSDQNIESARIVLTNAQAGDALNVGALPAGISAVVDTSVSGVITITLSGTASKADYNAAIQGITFSAAGDDPLTVNRTVQVSINDGDLDSAIATTTISVAPTNDAPVLADTPLVITQVEDAGPPSGAAGTLVSSLVGGITDVDSGAVQGIAITGADTSNGTWWYSNNSSNWFALGSVSDASARLLLSNTTARVYFRPNTDFNGDITAGLTFRAWDTTSGSAGGVADTSINGGSSAFSTATDVVQVTVTPVNDAPLLDTAPVLTLTVNEDSLAPVGPVGALLSSFTGGISDIDTGAVKGIAVTASVETNGTWYYSTNNGSTWAQIGTVGNNSALLLADNGQTRLFFVPKTDFTGNAGNSALSFRAWDQTSGVAGSKVSISPNGGTTAFSTTVETIAVTVNPVNDAPVLNPAANLTMPTLNEDLNQNQPTPAPSGAMGQTIAGLMSGVSDIDNNNSNGLAIIGTNSSNGTWYYSLNNGASWQVVGAVSEASALLIQAGAGASSGRVFFRPNADFNGSVLDGLTVRAWDLSSGVAGDKADTRNNGGTTAFSIATDTVAITVNPIADIVANTATTAEDTPVVIAVLANDTFEDPTRFISAVDGQAISAGGAAVAVTNGSVVLNADQTLTFTPAADFNGTVDFSYTVTSGGGVTETANVRVTISPVADAPSIDLDTGAAGTGSLVNHRELPVQLGEAISVTDPEGNNLVSMTVTLSNPTTADTLALYGLVPSGISVTYNPTTGVLSLTGNSSLANYQQALRQIWFSTTSSDTADRTITVSAVSATAPTASNVATAVIRMVDTDGDGVADVADIDDDNDGILDIVESPQLSAFGPGMNYIGPSFWDSNTAVIVGGSVGTGTLGEVFDGVNDTPVFRADPANGINFPGYTVLTTPVELGVAAPAGAGGITVDGFYLANDIGVVGDGLKTIDVKIFDIDGALLATETLVDLDNSDSIGYRVYTFTSGLTYSNVGGFSVVVREVYTSGPQANPNFQIRELGLTNSKPSVNYVPDANGNTNGDYDDDGYLNSLNLDSDKDGITDNVEAQTTAGYIAPSGQGTAMVDIDRDGLDDNYDADTTNPNAAASVGLTPVNTDAGTAVPDDIPDYLDDDSDNDGIADIVERGDGAPTSLTDLTDTDGDGLLDIFEGSDVNDGYNVNDFNLNGTSFNFADSDRDTAANGAGAVPLVADFDYRDNQSTPIIDLNSAASVDDPSRDNAVGYLAASPSIAVASSSADASDLGDNDLTQLTISLAGVVDGNNEIISVAGVDFALGTDSSQQVTIGGSTFDVSYSLALGFVISGNGGAIMPQASVDALVRSIRYRNTLTAATDGVRALSFILTDNTGASSAVAVARVTVTPSNTPPVAVDDSATVVEDTPLSGNVLGNDTDADGDTLSVVSFVIAGDSTVYNAGDSAVIANVGSLTLNANGAYTFTPAADYNGPVPVATYTITDGNARASADLILGPVSPVNDAPLAVDDNYSMSEDASALVLDLLANDTDVDGDSLSLVSINGVALTGADQIIAVPNGTVNIVAGVISFTPDANFNGSLSFAYEMTDGSGLIATANVNIVVTPVNDAPLATNDVYSMAEDGAPLALDLLANDTDIDGDSLSIVSINGVSLSGGAQSIAVPNGTVNVAADGSLSFVPSADYNGPVNFDYVMQDPSGATASGTVSITVTPVADIVADSLSTNEDTPLNFNVLTGAGGASADTFENTGAQVTSITQPANGVVTFSANGDMTFTPAANFNGSTTFTYTVTSGGVTETTTVTIIVTPVNDAPTVTQPAAYATVEDVPVILNAIVLSDVDAGSSTITLTLSVPATGGTLLAVAGGGVSVSGSGTRTLVLSGSLADLNAYLASAAAPSFVPVADYNGSTTLTLNVSDGTLNTTSSASIAISAVADIVADTLSTNEDTPITFNVLTGVGGGNADSFENAAAQVVAITQPPAGQGSVTFNANGQMTYTPAANFNGVTSFSYTVRSGGVTETTTVTVNVIAQPDEVVISGLGDGAVNGTDGSVFERAIPGGTAPDGAASSLSGAFNMGPADNLVSFTLGASGPFTLAQLQASNSTPINVNGAYGSLQINGYDSTTGEVSYTYTLLVAADHSGGAVTDSFVLGITDLDGDTQANAGSLAVAIIDDAPIARADTDDVLNIAGQPSSIADGNVFTGVGGIDPDISDGVADLTGADGPGSTQLSGVVAGTGTPVPGNLGTAVAGTYGSLTLNADGSYTYTPDYANATVAALVAGQSVSDVFSYSITDGDGNTATTTLTLNIVGTPTLLGTDGGSVLESDLSFGSNPAGVGEVFSGSFIIASGQFALETLVVDGNAFSVSDLNGFNTSESSPIATTHGQLVITGYDAATGTVSYRFTLLAAANHSAGPVSDSLVLSVVDIVGNSSASNPKLLSIEIVDDVPVLSNDAASITENAANASVSGSVVTNDALGADLPAPVTGVVVGGSAAPSVVGEALTGSYGQLTLNSDGSYSYVLDNANASVNALQAGQSLVDLFTYQITDHDGDVSSAQLRITINGANDTPVAVDDNYIMAEDGQALALDLTGNDSDVDGDVLRVQSINGVMLLGGAQAISVPNGVVNVAADGSLSFTPTADFNGAVSFAYVMQDPSGATSSATVNITVTPVVDVVADTLTTNEDTAISFNVLNGTGGADADNFENTGAQVTAITQPPLGEGTVTFTANGDMVYTPAANFNGVTSFTYTVTSGGVTETTTVTINVTAVPDEITVSGLGDGAVAGTDGTVLESGLADGTAPGIGSNLSGSFNLGPASNLQSFTLGNSDPLTLAQLQASATTPISIAGSNGTLVIMGYDNTAGVVTYTYTLTRAADHSAGAVNDSFVLSVTNIDGDVTSNAGTLALAIVDDAPIARPDTDDVLNIPNQPSSVADGNVFSGVGGTDPDTSDGVADMTGADSVAAGAVVSGVIAGTGTPDAANLDSALAGAYGSLTLNADGSYTYTPDYNDPVVAALTGGQSLTDTFTYQIIDSDGSSAVTTLTLNIYGTPTLVGTDGGTVLESDLASGSNAAGSAEIYNGSFEVVPSPGFFVASLTVGGTTFSRAQLLAFSDTNPSAAITTAHGQLLLTGADSVTGIVNYRFTLLTAADHSGGRVFDQLALSLTDSAGNDTSAYPNQLIIEIVDDAPIAANDAISISEDAAPNTINGSVTGNDQLGADTSANPVTGVRAGGTAGTGNVASAATGSYGALTLNADGSYSYVLDNSNASVDALQAGESLVDLFTYQVTDADGDISSAQLRITINGSNDAPVAVDDAYITAEDTPLALDLLANDSDVEGDSLSVQSINGVTLTGAAQSITVTNGTVNVAADGSLSFTPAANFNGVVNFDYSVSDGNGGVATATVTINVTPLNDAPVAVDDVYTTAEDTALALDLLLNDSDVDGDALSIKSINGIELTGVAQSIAVTGGTVSVAADGSLSFIPTPNFNGAVSFAYEVQDSQGGVASANVSITVTPVNDPPVAVNDVYSTAEDSPIALNLTANDSDLDGDALSVRSINGVLLSGGVQRIAVTNGSVDVAADGSLSFTPTGDYNGAVSFTYVLQDASGATANASVSISVSPVVDIVADTLTTNEDTPISFNVLTGAGGASADSFENPAAQVTAITQPPAGQGSVSFTANGDMTYTPPANFNGVTSFTYTVTSGGVTETTTVTLNVTSVPDDITVSGLGDGAANGTDGAVLESALANGTAPSAAGVVLNGSFNMGPAANLLSFSLGGSGPITLVQLQASTATPITVLGSYGELVINGYNSSTGEVSYAYTLTAVADHSAGSVNDSFIIGVTDRDGDVTANAGTLAVEVVDDAPIARPDIDDVLNTAGQPSSVANGNVVTGIGGADPDITDGVADSIGADGESAGGAVTALARTGDALAAGNVGLALAGNYGSLTLNSDGSYSYTPDFANLDVVALRVGESLSDSFTYQITDADGDSVTTTLTLNIYGTPTLVGTDGGSVLESGLATGSNPAAGGAEFAGSFIIASGQFPVESLTVDGTTFTVTQLAGFSDAAPSPAIATTHGELVISGYDSATGTVSYRFTLTSAADHSAAAVTDSLVLSVTDSAGNSSAANPKLLSINIVDDQPLATADAAAISEDAAPDTVSGSVLDNDTVGADTTQTPVTAVGVGGTLAALNVGTAVTGSYGQLTLNADGSYAYVLDNASPSVDSLKAGEVRVDLFTYQITDSDGDVSTAQLRITITGTNDAPVAVDDSYTTAEDTAVALDLLANDSDADGETLSIKSINNVALTPGVAQSIVLPGNTGTVQIAADGTMSFIPAANYNGPVSFVYEAQDPNGAIASATVTINVTPVNDPPVAVNDTYSTAEDTSVVLTPLLNDSDVDGDVLSVQSINGVTLTPGTAQTIVVDNGTVTVAADGSLSFTPNANYHGPVSFGYVLQDAAGLTANATIYIDVTPVNDLPVAVNDTYTTVEDTPVALTPLLNDSDVDGDALSLQSINGVALTPGTAQSIAVSGGTVNVAADGRLSFTPDPDRTAAVSFAYTATDGQGGVANATITINITPVNDPPVAVNDSYTTAEDTAVALDLLANDSDVDNLASELSIKSINGVALTPGVAQSIVLPGNTGTVNVAADGSLSFVPVANYNGSVSFAYVVQDPAGATATATVTIIVTPVNDLPVAVNDTYSMAEDGPALALDLLANDSDVDPDTLQVQSINGVALTPGVAQSIAVSNGTVNVAADGALSFVPTADYNGPVSFAYELSDGNGGTASATVSITVTPVADSVADVITTNEDTPISFNVLTGAGGASADSFENPGAQVTAITQPPAGQGSVSFSANGDMIYTPPANFNGVTNFSYTVTSGGVTETTTVTINVTAVPDDVTVSGLGDGAAAGTDGAVKESALATGTAPDASGRILDGTFSMGPGANLSSFSLGGSGDITLAQLQASATTPITITGSNGTLQINGYDSASGEVQYRYTLLSTAAHTVALVTDSFILSLTDIDGDFIFNAGTLAVQIIDDAPLARADVDDVINIDSQPSSIASGNVFTGVGGVDPDATDGVADVIGADGLGAGNAIAGVGLAANSLSAGNLGAPLAGSYGELVLNADGSYTYTPFYTNPAVATLTAGQSLSDTFTYQIVDADGSSAVTTLTVSIYGTPTLIGTDGGSVLESDLATGSNASGVGEVYAGSFFVASPQSPLASLTLTGSNGTVTYSAAELDGFNTTASAPIDTAHGQLILTGYDAVSGEVSYSFTLLSAADHSAGEVFDSIALSMIDSVNNDTSAFPKFLRIEIVDDAPQAQDDQQSITEDAAPGSVSGSLISNDILGADTTATPVTLVTVGGNASFVPVTALAGTYGNLTLSADGSYTYVLDNSNPVVDALQAGESRVDVFTYQITDSDGNVSSAQLRIIISGANDGPVAVDDNYTTPEDTTIALDLLANDTDVDNPQTSLTLQSINGVVLTPGVAQSIAISDGTTTIGSVNVAADGSLSFTPVANYNGPVSFGYVVTDGVATASATVAIIVTPVNDPPVAVNDAYITNEDVPIALTPLDNDSDPDGQVLTIQSINGVTLTPGVAQSIAVSNAGLSGVINVSASGALSFVPAANAHGTLNVAYVISDGAATATATINIIVNPVVDLPVANNDGYSTAENTPVTLTPLLNDVDIDGGVLSIQSINGVVLTPGSAQVIQLTSAAGVVTGAINIAADGSLSFMPAPQFNGPLSFSYVISNGVDTATATISINVTPVNDLPVAQDDPYTTQEDTPLVITPLLNDMDIDGDTLRVQSINGVALTPGVAQSIAVPNGSVSVAANGALTFIPAPDFNGVTRFAYVVSDDQGGMAAAVISITVVAVNDPPVAVADGPITATANTPTTGNVLSNDRDPDGDPLRVSSFAVDTNGDGIAERFNVPDNGATSTQLTSADGTLIGTLTLGADGSFVLIPGPDYNGPVPVVSYTITDGQAFSTSTLSFTDLLNQDIVHLEPQAPGSSYTPGRQSPDRSDSPAWLNPPAIEELGIDQLNDLNGITTLSGDGAVLAAANGVSSLFGIDERSRGNNGDLGLFGHLQQSSVIHGRDGYDAAAESAASVTSHDGKATVQMHTHGPRAWLDVINKLDAEQQRIVRARFSAADGGALPVWARGDGLGHLSMDRPANVDGIALQLRIERERGVVDRYILDINFNAFEVQMRPISGASGRNGAAVEGVEARPLASLPFAEQLTQASRGESAADAALMRALR</sequence>
<feature type="domain" description="RapA2 cadherin-like" evidence="3">
    <location>
        <begin position="3460"/>
        <end position="3539"/>
    </location>
</feature>
<dbReference type="NCBIfam" id="TIGR01965">
    <property type="entry name" value="VCBS_repeat"/>
    <property type="match status" value="8"/>
</dbReference>
<dbReference type="RefSeq" id="WP_172970628.1">
    <property type="nucleotide sequence ID" value="NZ_LR215729.2"/>
</dbReference>
<feature type="region of interest" description="Disordered" evidence="1">
    <location>
        <begin position="6986"/>
        <end position="7009"/>
    </location>
</feature>
<evidence type="ECO:0000259" key="2">
    <source>
        <dbReference type="Pfam" id="PF14252"/>
    </source>
</evidence>
<dbReference type="Pfam" id="PF14252">
    <property type="entry name" value="DUF4347"/>
    <property type="match status" value="1"/>
</dbReference>
<dbReference type="InterPro" id="IPR013783">
    <property type="entry name" value="Ig-like_fold"/>
</dbReference>
<protein>
    <recommendedName>
        <fullName evidence="5">DUF4347 domain-containing protein</fullName>
    </recommendedName>
</protein>
<dbReference type="NCBIfam" id="NF012211">
    <property type="entry name" value="tand_rpt_95"/>
    <property type="match status" value="22"/>
</dbReference>
<feature type="domain" description="RapA2 cadherin-like" evidence="3">
    <location>
        <begin position="5134"/>
        <end position="5214"/>
    </location>
</feature>
<feature type="domain" description="RapA2 cadherin-like" evidence="3">
    <location>
        <begin position="4194"/>
        <end position="4273"/>
    </location>
</feature>
<dbReference type="Pfam" id="PF17803">
    <property type="entry name" value="Cadherin_4"/>
    <property type="match status" value="5"/>
</dbReference>
<dbReference type="Pfam" id="PF17963">
    <property type="entry name" value="Big_9"/>
    <property type="match status" value="24"/>
</dbReference>
<dbReference type="EMBL" id="LR215729">
    <property type="protein sequence ID" value="VEV95553.1"/>
    <property type="molecule type" value="Genomic_DNA"/>
</dbReference>
<evidence type="ECO:0008006" key="5">
    <source>
        <dbReference type="Google" id="ProtNLM"/>
    </source>
</evidence>
<feature type="compositionally biased region" description="Polar residues" evidence="1">
    <location>
        <begin position="1"/>
        <end position="13"/>
    </location>
</feature>
<evidence type="ECO:0000256" key="1">
    <source>
        <dbReference type="SAM" id="MobiDB-lite"/>
    </source>
</evidence>
<reference evidence="4" key="1">
    <citation type="submission" date="2019-02" db="EMBL/GenBank/DDBJ databases">
        <authorList>
            <consortium name="Genoscope - CEA"/>
            <person name="William W."/>
        </authorList>
    </citation>
    <scope>NUCLEOTIDE SEQUENCE [LARGE SCALE GENOMIC DNA]</scope>
    <source>
        <strain evidence="4">YSy11</strain>
    </source>
</reference>
<feature type="region of interest" description="Disordered" evidence="1">
    <location>
        <begin position="1"/>
        <end position="21"/>
    </location>
</feature>
<dbReference type="Gene3D" id="2.60.40.1200">
    <property type="match status" value="1"/>
</dbReference>
<dbReference type="InterPro" id="IPR010221">
    <property type="entry name" value="VCBS_dom"/>
</dbReference>
<dbReference type="Gene3D" id="2.60.40.2810">
    <property type="match status" value="2"/>
</dbReference>
<evidence type="ECO:0000259" key="3">
    <source>
        <dbReference type="Pfam" id="PF17803"/>
    </source>
</evidence>
<dbReference type="Gene3D" id="2.60.40.3440">
    <property type="match status" value="14"/>
</dbReference>
<feature type="domain" description="RapA2 cadherin-like" evidence="3">
    <location>
        <begin position="2415"/>
        <end position="2496"/>
    </location>
</feature>
<dbReference type="InterPro" id="IPR040853">
    <property type="entry name" value="RapA2_cadherin-like"/>
</dbReference>
<feature type="domain" description="RapA2 cadherin-like" evidence="3">
    <location>
        <begin position="6298"/>
        <end position="6377"/>
    </location>
</feature>
<feature type="domain" description="DUF4347" evidence="2">
    <location>
        <begin position="124"/>
        <end position="277"/>
    </location>
</feature>
<dbReference type="Gene3D" id="2.60.40.10">
    <property type="entry name" value="Immunoglobulins"/>
    <property type="match status" value="4"/>
</dbReference>
<feature type="compositionally biased region" description="Polar residues" evidence="1">
    <location>
        <begin position="99"/>
        <end position="113"/>
    </location>
</feature>
<gene>
    <name evidence="4" type="ORF">PMYSY11_0506</name>
</gene>
<feature type="region of interest" description="Disordered" evidence="1">
    <location>
        <begin position="76"/>
        <end position="113"/>
    </location>
</feature>
<accession>A0A653DYR3</accession>